<feature type="non-terminal residue" evidence="1">
    <location>
        <position position="53"/>
    </location>
</feature>
<accession>X0VLW9</accession>
<reference evidence="1" key="1">
    <citation type="journal article" date="2014" name="Front. Microbiol.">
        <title>High frequency of phylogenetically diverse reductive dehalogenase-homologous genes in deep subseafloor sedimentary metagenomes.</title>
        <authorList>
            <person name="Kawai M."/>
            <person name="Futagami T."/>
            <person name="Toyoda A."/>
            <person name="Takaki Y."/>
            <person name="Nishi S."/>
            <person name="Hori S."/>
            <person name="Arai W."/>
            <person name="Tsubouchi T."/>
            <person name="Morono Y."/>
            <person name="Uchiyama I."/>
            <person name="Ito T."/>
            <person name="Fujiyama A."/>
            <person name="Inagaki F."/>
            <person name="Takami H."/>
        </authorList>
    </citation>
    <scope>NUCLEOTIDE SEQUENCE</scope>
    <source>
        <strain evidence="1">Expedition CK06-06</strain>
    </source>
</reference>
<sequence>MGSLGTAIFDFALYAYPFYQTNKLNILGDSKNEDDDDMNNKTELVHWLRFWTI</sequence>
<gene>
    <name evidence="1" type="ORF">S01H1_37698</name>
</gene>
<dbReference type="AlphaFoldDB" id="X0VLW9"/>
<evidence type="ECO:0000313" key="1">
    <source>
        <dbReference type="EMBL" id="GAG13453.1"/>
    </source>
</evidence>
<dbReference type="EMBL" id="BARS01023683">
    <property type="protein sequence ID" value="GAG13453.1"/>
    <property type="molecule type" value="Genomic_DNA"/>
</dbReference>
<organism evidence="1">
    <name type="scientific">marine sediment metagenome</name>
    <dbReference type="NCBI Taxonomy" id="412755"/>
    <lineage>
        <taxon>unclassified sequences</taxon>
        <taxon>metagenomes</taxon>
        <taxon>ecological metagenomes</taxon>
    </lineage>
</organism>
<protein>
    <submittedName>
        <fullName evidence="1">Uncharacterized protein</fullName>
    </submittedName>
</protein>
<name>X0VLW9_9ZZZZ</name>
<comment type="caution">
    <text evidence="1">The sequence shown here is derived from an EMBL/GenBank/DDBJ whole genome shotgun (WGS) entry which is preliminary data.</text>
</comment>
<proteinExistence type="predicted"/>